<reference evidence="1 2" key="1">
    <citation type="submission" date="2020-08" db="EMBL/GenBank/DDBJ databases">
        <title>Cohnella phylogeny.</title>
        <authorList>
            <person name="Dunlap C."/>
        </authorList>
    </citation>
    <scope>NUCLEOTIDE SEQUENCE [LARGE SCALE GENOMIC DNA]</scope>
    <source>
        <strain evidence="1 2">DSM 25239</strain>
    </source>
</reference>
<name>A0A841TRJ9_9BACL</name>
<dbReference type="AlphaFoldDB" id="A0A841TRJ9"/>
<evidence type="ECO:0000313" key="1">
    <source>
        <dbReference type="EMBL" id="MBB6690775.1"/>
    </source>
</evidence>
<gene>
    <name evidence="1" type="ORF">H7B90_05095</name>
</gene>
<keyword evidence="2" id="KW-1185">Reference proteome</keyword>
<sequence length="104" mass="11949">MNHMSEIFERAQIQCIREFLLRGVAGTDINPKSHKERIDEVHKSVIEFLEDKFPDMAEYEEATAKVYDYAGTCEDVYMEIGLQCGFMLAVQMLANSQVKPEPTK</sequence>
<evidence type="ECO:0000313" key="2">
    <source>
        <dbReference type="Proteomes" id="UP000553776"/>
    </source>
</evidence>
<accession>A0A841TRJ9</accession>
<comment type="caution">
    <text evidence="1">The sequence shown here is derived from an EMBL/GenBank/DDBJ whole genome shotgun (WGS) entry which is preliminary data.</text>
</comment>
<proteinExistence type="predicted"/>
<dbReference type="RefSeq" id="WP_079913955.1">
    <property type="nucleotide sequence ID" value="NZ_JACJVR010000016.1"/>
</dbReference>
<protein>
    <submittedName>
        <fullName evidence="1">Uncharacterized protein</fullName>
    </submittedName>
</protein>
<dbReference type="Proteomes" id="UP000553776">
    <property type="component" value="Unassembled WGS sequence"/>
</dbReference>
<dbReference type="EMBL" id="JACJVR010000016">
    <property type="protein sequence ID" value="MBB6690775.1"/>
    <property type="molecule type" value="Genomic_DNA"/>
</dbReference>
<organism evidence="1 2">
    <name type="scientific">Cohnella xylanilytica</name>
    <dbReference type="NCBI Taxonomy" id="557555"/>
    <lineage>
        <taxon>Bacteria</taxon>
        <taxon>Bacillati</taxon>
        <taxon>Bacillota</taxon>
        <taxon>Bacilli</taxon>
        <taxon>Bacillales</taxon>
        <taxon>Paenibacillaceae</taxon>
        <taxon>Cohnella</taxon>
    </lineage>
</organism>